<protein>
    <submittedName>
        <fullName evidence="1">Uncharacterized protein</fullName>
    </submittedName>
</protein>
<organism evidence="1 2">
    <name type="scientific">Nonomuraea diastatica</name>
    <dbReference type="NCBI Taxonomy" id="1848329"/>
    <lineage>
        <taxon>Bacteria</taxon>
        <taxon>Bacillati</taxon>
        <taxon>Actinomycetota</taxon>
        <taxon>Actinomycetes</taxon>
        <taxon>Streptosporangiales</taxon>
        <taxon>Streptosporangiaceae</taxon>
        <taxon>Nonomuraea</taxon>
    </lineage>
</organism>
<dbReference type="AlphaFoldDB" id="A0A4R4WBU3"/>
<reference evidence="1 2" key="1">
    <citation type="submission" date="2019-03" db="EMBL/GenBank/DDBJ databases">
        <title>Draft genome sequences of novel Actinobacteria.</title>
        <authorList>
            <person name="Sahin N."/>
            <person name="Ay H."/>
            <person name="Saygin H."/>
        </authorList>
    </citation>
    <scope>NUCLEOTIDE SEQUENCE [LARGE SCALE GENOMIC DNA]</scope>
    <source>
        <strain evidence="1 2">KC712</strain>
    </source>
</reference>
<dbReference type="Proteomes" id="UP000294543">
    <property type="component" value="Unassembled WGS sequence"/>
</dbReference>
<name>A0A4R4WBU3_9ACTN</name>
<dbReference type="RefSeq" id="WP_132515654.1">
    <property type="nucleotide sequence ID" value="NZ_SMKP01000144.1"/>
</dbReference>
<dbReference type="EMBL" id="SMKP01000144">
    <property type="protein sequence ID" value="TDD14597.1"/>
    <property type="molecule type" value="Genomic_DNA"/>
</dbReference>
<proteinExistence type="predicted"/>
<accession>A0A4R4WBU3</accession>
<keyword evidence="2" id="KW-1185">Reference proteome</keyword>
<evidence type="ECO:0000313" key="2">
    <source>
        <dbReference type="Proteomes" id="UP000294543"/>
    </source>
</evidence>
<comment type="caution">
    <text evidence="1">The sequence shown here is derived from an EMBL/GenBank/DDBJ whole genome shotgun (WGS) entry which is preliminary data.</text>
</comment>
<sequence>MTVLMGVVIDMSAQREDVFAAGKLATLNPKAFSTFVKQELAALDSIESVLPDSPDTACVDAVLVELRLASLRQAAGTS</sequence>
<dbReference type="OrthoDB" id="243791at2"/>
<gene>
    <name evidence="1" type="ORF">E1294_37115</name>
</gene>
<evidence type="ECO:0000313" key="1">
    <source>
        <dbReference type="EMBL" id="TDD14597.1"/>
    </source>
</evidence>